<evidence type="ECO:0000313" key="3">
    <source>
        <dbReference type="Proteomes" id="UP001279681"/>
    </source>
</evidence>
<dbReference type="Pfam" id="PF03797">
    <property type="entry name" value="Autotransporter"/>
    <property type="match status" value="1"/>
</dbReference>
<protein>
    <submittedName>
        <fullName evidence="2">Autotransporter domain-containing protein</fullName>
    </submittedName>
</protein>
<reference evidence="3" key="1">
    <citation type="submission" date="2023-07" db="EMBL/GenBank/DDBJ databases">
        <authorList>
            <person name="Colorado M.A."/>
            <person name="Villamil L.M."/>
            <person name="Melo J.F."/>
            <person name="Rodriguez J.A."/>
            <person name="Ruiz R.Y."/>
        </authorList>
    </citation>
    <scope>NUCLEOTIDE SEQUENCE [LARGE SCALE GENOMIC DNA]</scope>
    <source>
        <strain evidence="3">C33</strain>
    </source>
</reference>
<accession>A0ABU4W8R8</accession>
<feature type="domain" description="Autotransporter" evidence="1">
    <location>
        <begin position="82"/>
        <end position="225"/>
    </location>
</feature>
<dbReference type="EMBL" id="JAVIKH010000005">
    <property type="protein sequence ID" value="MDX8335909.1"/>
    <property type="molecule type" value="Genomic_DNA"/>
</dbReference>
<gene>
    <name evidence="2" type="ORF">RFV38_05275</name>
</gene>
<dbReference type="InterPro" id="IPR005546">
    <property type="entry name" value="Autotransporte_beta"/>
</dbReference>
<keyword evidence="3" id="KW-1185">Reference proteome</keyword>
<sequence>MKVVLLFFMLSFQLIIASQKNKIFIGKRYPTNLKLDSGWTLSYVKMDTNLKSSLRTPQIGDIDEGVNVAYLKYSEDLIGFSCENLDDSLKSSLKNHFYGGMGKVSKRINVEDSIYIEPMGKLQSIAVFQRSINENYGNYNVSLDNLNGILNTLYLGMGVGKQYFQDSNIVDFSMSAGVKQDLNSIDEDIKYRNRVLTEENGGASLKDKNDLSHEVGLSGAIGNPTTGVSFYTGYKYFFTEDNSWKVTAGVSYIF</sequence>
<dbReference type="Gene3D" id="2.40.128.130">
    <property type="entry name" value="Autotransporter beta-domain"/>
    <property type="match status" value="1"/>
</dbReference>
<comment type="caution">
    <text evidence="2">The sequence shown here is derived from an EMBL/GenBank/DDBJ whole genome shotgun (WGS) entry which is preliminary data.</text>
</comment>
<evidence type="ECO:0000313" key="2">
    <source>
        <dbReference type="EMBL" id="MDX8335909.1"/>
    </source>
</evidence>
<dbReference type="Proteomes" id="UP001279681">
    <property type="component" value="Unassembled WGS sequence"/>
</dbReference>
<evidence type="ECO:0000259" key="1">
    <source>
        <dbReference type="Pfam" id="PF03797"/>
    </source>
</evidence>
<name>A0ABU4W8R8_9FUSO</name>
<dbReference type="SUPFAM" id="SSF103515">
    <property type="entry name" value="Autotransporter"/>
    <property type="match status" value="1"/>
</dbReference>
<proteinExistence type="predicted"/>
<dbReference type="InterPro" id="IPR036709">
    <property type="entry name" value="Autotransporte_beta_dom_sf"/>
</dbReference>
<organism evidence="2 3">
    <name type="scientific">Candidatus Cetobacterium colombiensis</name>
    <dbReference type="NCBI Taxonomy" id="3073100"/>
    <lineage>
        <taxon>Bacteria</taxon>
        <taxon>Fusobacteriati</taxon>
        <taxon>Fusobacteriota</taxon>
        <taxon>Fusobacteriia</taxon>
        <taxon>Fusobacteriales</taxon>
        <taxon>Fusobacteriaceae</taxon>
        <taxon>Cetobacterium</taxon>
    </lineage>
</organism>
<dbReference type="RefSeq" id="WP_320313313.1">
    <property type="nucleotide sequence ID" value="NZ_JAVIKH010000005.1"/>
</dbReference>